<gene>
    <name evidence="7" type="ORF">ENS19_02370</name>
</gene>
<dbReference type="Pfam" id="PF17210">
    <property type="entry name" value="SdrD_B"/>
    <property type="match status" value="6"/>
</dbReference>
<sequence>MVMGMGSGRKGASVVVTTILLIGIAAIAAGVLYFNVYRNLSPYADTGSILEDVKVIKVIKVNDADPLELKIQLINVGTVDANLDRLYIENANRSLVTVRFENMPDELSKVDWGTDEGILKPGDQTEATIKLPQELALDPLYFKVVTTRGSTTSQLYLLYIQEPGTVQPSEPGQGVITTYSISGTVKYDPDYNWSTPDNYPLTERPVTIELYKGNLTGTPTGDPFLRTETDPSGKYSFQGLNKGYYTLYLLMPAANGTGYWLNSTDYIKPLVVKTDVTQDFGLYFNKTSVPLYRIWGYVFEDNPSIPNPLGYMALGESGLSGWVVTCRTSEGSILSYTTETDGRYIFDVPSGVYTVSEVIKPGWVNTNDWSHVITVTNIDVRRDFGNVYVGFSPTALYSIGGLVYNDSDNNGIFAGNDTYLEGWIITYRIGSGPSYQAPLTGSNGEFLIDRLDPGTYTIEEILYKGWTNTTERILTKKVGPDNWTGIAIGNYYIGGGGPSQILSISGYVYNDTDQNGDYNRPPDEPLSNWIVYLKDSDGMPLSFTRTDARGLYIFTYLQPGNYQVELRSDANPPGYQNTTSRIQPVELINSSLTNINFGFKKSGAAAAITIYGNIYNDTDLSGSYDPLYDDPLENWTVFLYNGFYNGSGVPIYSTFSNSSGMYSFSGLPSGNYTVISVLEAGYANTTSRLYYVNASGGYDFGNQKMPSADLYYVRGYVFNDTDRDGIYDLGYDPPLANWTVYLNDNYGLPIAVFNTTSNGSYVFTDMEAGSYSVGNVLKSGWSNSTPTVVEITITNAPLQNINFGNYLTGTPPTYVISGYVYNDTAHPIGDYNPGQDGPLSGWAVWLYNGTYNGSGTPVSIASTNGDGFYDFTGLFSGTYTVISVLSPGYTNTTSRMQVVPLVDSVGNKNFGNSKVGSPSRYNISGYVFNDTDRNGVRDLYDQGLAGWYVYLLDETGMPINRASSAATGLYGFTQLSTGTYTVFEDLRAGWANSTPRIQVVTISSSNITDLNFGNYNVSLNVTTPRYNISGIKFNDSNGDGKYTYNVSTGEIGLKNWGIFLYAGVYTGGTDQFPIAFYNTSSSNTSNFIFTNLAPGTYTVVELPKAGYTNTTPRCQTKTIINDNVDNITFGNQKVTTPPVYTISGIKFNDTDRNGIYENWSDNTLSGWWIYINDATGLPVFRNQTIATGNFTFINLPAGTYTIYEQMQTNWTNSTPRVVNVTITNSNVSNVMFGNYLTNISARYYINVFVFYDNNGNGAYNSGQDYGMAGWTIWLYNGSYSGGPALPIRSAVTSSTGNCTFTNLPPGTYTVLELINSSWTLTNPPRNKVITITNQSVYITYGNKDQTPPKLYSISGYVFNDTDRNGIYDFYDNGLNWSVCVNDDKGLPISSTSALNGYYSFGGLSPGNYTLYDRFANSSWTNSTPQFVQVTIVASSIIDLNFGNYLKTAPAVYTISGLVFNDTNKNGIFDTGEPSLSSWYIELYNSSGALVSQTVTSGSGEYYFSGLPNGSYRVIEYYDPPWVNTTPRIMYVTITNQSLENINFGNYYNLTVVETYTISGLVFNDTNKNGTYDAGDQPLPGWTIKYTNSTGYTEAALTDSQGKYSFINIPKGNYTVELLLKSGWLNSTTTKVNVSLTGSDITNLDFGAYYNLFNISGYVFLDVNNNGIYDVGDYPLGNWNVTLVGAKSYQATTNASGYYRLINVEGGAYNMSENMPSQGWTNTTRNSFSITVNQTSNVNFGNRRSFVVGQYLTWSRSTWASDNTTLTTVNFNTVYAPQYFVKLGSDTLYYLSFSNNIPRIKEYLQNNGPASNLTQTYQDPPSGNNPGGVFGAHLLALQFNVDFCKKQVGAFGSRQDFSRLTYYNVPADPLSGKTVAEILNIANRVFGGELLSSLAPGCSFETLYNLIISLNNAFSGSDMSWANSHLF</sequence>
<feature type="domain" description="SD-repeat containing protein B" evidence="6">
    <location>
        <begin position="1557"/>
        <end position="1641"/>
    </location>
</feature>
<feature type="domain" description="SD-repeat containing protein B" evidence="6">
    <location>
        <begin position="922"/>
        <end position="997"/>
    </location>
</feature>
<evidence type="ECO:0000256" key="1">
    <source>
        <dbReference type="ARBA" id="ARBA00004613"/>
    </source>
</evidence>
<protein>
    <recommendedName>
        <fullName evidence="6">SD-repeat containing protein B domain-containing protein</fullName>
    </recommendedName>
</protein>
<evidence type="ECO:0000256" key="2">
    <source>
        <dbReference type="ARBA" id="ARBA00007257"/>
    </source>
</evidence>
<dbReference type="EMBL" id="DSTX01000002">
    <property type="protein sequence ID" value="HFK20103.1"/>
    <property type="molecule type" value="Genomic_DNA"/>
</dbReference>
<keyword evidence="3" id="KW-0964">Secreted</keyword>
<feature type="domain" description="SD-repeat containing protein B" evidence="6">
    <location>
        <begin position="1654"/>
        <end position="1727"/>
    </location>
</feature>
<organism evidence="7">
    <name type="scientific">Candidatus Methanomethylicus mesodigestus</name>
    <dbReference type="NCBI Taxonomy" id="1867258"/>
    <lineage>
        <taxon>Archaea</taxon>
        <taxon>Thermoproteota</taxon>
        <taxon>Methanosuratincolia</taxon>
        <taxon>Candidatus Methanomethylicales</taxon>
        <taxon>Candidatus Methanomethylicaceae</taxon>
        <taxon>Candidatus Methanomethylicus</taxon>
    </lineage>
</organism>
<keyword evidence="5" id="KW-1133">Transmembrane helix</keyword>
<dbReference type="SUPFAM" id="SSF49478">
    <property type="entry name" value="Cna protein B-type domain"/>
    <property type="match status" value="2"/>
</dbReference>
<evidence type="ECO:0000256" key="5">
    <source>
        <dbReference type="SAM" id="Phobius"/>
    </source>
</evidence>
<keyword evidence="5" id="KW-0812">Transmembrane</keyword>
<feature type="domain" description="SD-repeat containing protein B" evidence="6">
    <location>
        <begin position="1454"/>
        <end position="1516"/>
    </location>
</feature>
<feature type="transmembrane region" description="Helical" evidence="5">
    <location>
        <begin position="12"/>
        <end position="34"/>
    </location>
</feature>
<keyword evidence="4" id="KW-0732">Signal</keyword>
<feature type="domain" description="SD-repeat containing protein B" evidence="6">
    <location>
        <begin position="503"/>
        <end position="581"/>
    </location>
</feature>
<dbReference type="InterPro" id="IPR013783">
    <property type="entry name" value="Ig-like_fold"/>
</dbReference>
<accession>A0A7C3EVX4</accession>
<evidence type="ECO:0000256" key="3">
    <source>
        <dbReference type="ARBA" id="ARBA00022525"/>
    </source>
</evidence>
<evidence type="ECO:0000259" key="6">
    <source>
        <dbReference type="Pfam" id="PF17210"/>
    </source>
</evidence>
<reference evidence="7" key="1">
    <citation type="journal article" date="2020" name="mSystems">
        <title>Genome- and Community-Level Interaction Insights into Carbon Utilization and Element Cycling Functions of Hydrothermarchaeota in Hydrothermal Sediment.</title>
        <authorList>
            <person name="Zhou Z."/>
            <person name="Liu Y."/>
            <person name="Xu W."/>
            <person name="Pan J."/>
            <person name="Luo Z.H."/>
            <person name="Li M."/>
        </authorList>
    </citation>
    <scope>NUCLEOTIDE SEQUENCE [LARGE SCALE GENOMIC DNA]</scope>
    <source>
        <strain evidence="7">SpSt-468</strain>
    </source>
</reference>
<comment type="similarity">
    <text evidence="2">Belongs to the serine-aspartate repeat-containing protein (SDr) family.</text>
</comment>
<name>A0A7C3EVX4_9CREN</name>
<feature type="domain" description="SD-repeat containing protein B" evidence="6">
    <location>
        <begin position="716"/>
        <end position="785"/>
    </location>
</feature>
<proteinExistence type="inferred from homology"/>
<comment type="caution">
    <text evidence="7">The sequence shown here is derived from an EMBL/GenBank/DDBJ whole genome shotgun (WGS) entry which is preliminary data.</text>
</comment>
<dbReference type="SUPFAM" id="SSF117074">
    <property type="entry name" value="Hypothetical protein PA1324"/>
    <property type="match status" value="13"/>
</dbReference>
<keyword evidence="5" id="KW-0472">Membrane</keyword>
<dbReference type="GO" id="GO:0005576">
    <property type="term" value="C:extracellular region"/>
    <property type="evidence" value="ECO:0007669"/>
    <property type="project" value="UniProtKB-SubCell"/>
</dbReference>
<dbReference type="PANTHER" id="PTHR36108">
    <property type="entry name" value="COLOSSIN-B-RELATED"/>
    <property type="match status" value="1"/>
</dbReference>
<comment type="subcellular location">
    <subcellularLocation>
        <location evidence="1">Secreted</location>
    </subcellularLocation>
</comment>
<evidence type="ECO:0000313" key="7">
    <source>
        <dbReference type="EMBL" id="HFK20103.1"/>
    </source>
</evidence>
<dbReference type="InterPro" id="IPR033764">
    <property type="entry name" value="Sdr_B"/>
</dbReference>
<dbReference type="Gene3D" id="2.60.40.10">
    <property type="entry name" value="Immunoglobulins"/>
    <property type="match status" value="14"/>
</dbReference>
<evidence type="ECO:0000256" key="4">
    <source>
        <dbReference type="ARBA" id="ARBA00022729"/>
    </source>
</evidence>
<dbReference type="PANTHER" id="PTHR36108:SF13">
    <property type="entry name" value="COLOSSIN-B-RELATED"/>
    <property type="match status" value="1"/>
</dbReference>